<organism evidence="1">
    <name type="scientific">Neisseria meningitidis alpha275</name>
    <dbReference type="NCBI Taxonomy" id="295996"/>
    <lineage>
        <taxon>Bacteria</taxon>
        <taxon>Pseudomonadati</taxon>
        <taxon>Pseudomonadota</taxon>
        <taxon>Betaproteobacteria</taxon>
        <taxon>Neisseriales</taxon>
        <taxon>Neisseriaceae</taxon>
        <taxon>Neisseria</taxon>
    </lineage>
</organism>
<dbReference type="AlphaFoldDB" id="C6SJ82"/>
<protein>
    <submittedName>
        <fullName evidence="1">Uncharacterized protein</fullName>
    </submittedName>
</protein>
<sequence>MKPEKYFLRGFCFTGGQKRIFEMIVLRWNKIFAKFLS</sequence>
<reference evidence="1" key="1">
    <citation type="journal article" date="2008" name="Proc. Natl. Acad. Sci. U.S.A.">
        <title>Whole-genome comparison of disease and carriage strains provides insights into virulence evolution in Neisseria meningitidis.</title>
        <authorList>
            <person name="Schoen C."/>
            <person name="Blom J."/>
            <person name="Claus H."/>
            <person name="Schramm-Glueck A."/>
            <person name="Brandt P."/>
            <person name="Mueller T."/>
            <person name="Goesmann A."/>
            <person name="Joseph B."/>
            <person name="Konietzny S."/>
            <person name="Kurzai O."/>
            <person name="Schmitt C."/>
            <person name="Friedrich T."/>
            <person name="Linke B."/>
            <person name="Vogel U."/>
            <person name="Frosch M."/>
        </authorList>
    </citation>
    <scope>NUCLEOTIDE SEQUENCE</scope>
    <source>
        <strain evidence="1">Alpha275</strain>
    </source>
</reference>
<gene>
    <name evidence="1" type="ORF">NMW_1002</name>
</gene>
<dbReference type="EMBL" id="AM889138">
    <property type="protein sequence ID" value="CBA06863.1"/>
    <property type="molecule type" value="Genomic_DNA"/>
</dbReference>
<accession>C6SJ82</accession>
<name>C6SJ82_NEIME</name>
<proteinExistence type="predicted"/>
<evidence type="ECO:0000313" key="1">
    <source>
        <dbReference type="EMBL" id="CBA06863.1"/>
    </source>
</evidence>